<dbReference type="Proteomes" id="UP000288058">
    <property type="component" value="Unassembled WGS sequence"/>
</dbReference>
<sequence length="538" mass="58724">MKTFIKWFIYSTVVVAAFCHHALQAKEYQKELEGAWRGELVLQEGVSIALGINVDNGQLTLDSPNQGMFDHQPTKFSVKGNKIEFTDTSLKASYQGALNDGQLEGTFTQGKERSITMHKLTQEDKARLTYEAAYKGDLPVSENSSLPLQVNIAVVHDGYIATLDSPAQQSFGIPLTDVHIDNNTLSFKSPMIQASFNGKKTTEGYEGTFKQGQEFPLTFKKSGSDDKQASTPTPELGKHGAAVAIIDQDDIKTQFYGEHDHNTQYEIGSVTKTMVAYLLAHAVVNESTALDTSINKFWPQAPDTVTLGQLATHHSGLPRLPENLLSKADQTDPYAHFGQSELESALAEVEPGANNYEYSNFGYGLLAESLAKSAEKPFPELLNDVVFETFSMPDTYVATRKENTSGSLSKGHNVLGDVVPHWHFQSLAGAGAVVSTLSDMANYTKALMRKGAEGDATVEQLLTPQENIEGCCQQALGWLISEDENGKAYAWHNGQTAGFSSFIGFYLDGSRAVVMLNAQSIPVNDEAIKRLTQNAGNQ</sequence>
<name>A0A432YUP7_9GAMM</name>
<dbReference type="PANTHER" id="PTHR46825:SF9">
    <property type="entry name" value="BETA-LACTAMASE-RELATED DOMAIN-CONTAINING PROTEIN"/>
    <property type="match status" value="1"/>
</dbReference>
<dbReference type="Pfam" id="PF00144">
    <property type="entry name" value="Beta-lactamase"/>
    <property type="match status" value="1"/>
</dbReference>
<dbReference type="SUPFAM" id="SSF56601">
    <property type="entry name" value="beta-lactamase/transpeptidase-like"/>
    <property type="match status" value="1"/>
</dbReference>
<dbReference type="OrthoDB" id="119951at2"/>
<proteinExistence type="predicted"/>
<reference evidence="3" key="1">
    <citation type="journal article" date="2018" name="Front. Microbiol.">
        <title>Genome-Based Analysis Reveals the Taxonomy and Diversity of the Family Idiomarinaceae.</title>
        <authorList>
            <person name="Liu Y."/>
            <person name="Lai Q."/>
            <person name="Shao Z."/>
        </authorList>
    </citation>
    <scope>NUCLEOTIDE SEQUENCE [LARGE SCALE GENOMIC DNA]</scope>
    <source>
        <strain evidence="3">R22</strain>
    </source>
</reference>
<comment type="caution">
    <text evidence="2">The sequence shown here is derived from an EMBL/GenBank/DDBJ whole genome shotgun (WGS) entry which is preliminary data.</text>
</comment>
<dbReference type="AlphaFoldDB" id="A0A432YUP7"/>
<accession>A0A432YUP7</accession>
<dbReference type="InterPro" id="IPR001466">
    <property type="entry name" value="Beta-lactam-related"/>
</dbReference>
<evidence type="ECO:0000313" key="3">
    <source>
        <dbReference type="Proteomes" id="UP000288058"/>
    </source>
</evidence>
<gene>
    <name evidence="2" type="ORF">CWI78_11080</name>
</gene>
<dbReference type="EMBL" id="PIQC01000008">
    <property type="protein sequence ID" value="RUO67045.1"/>
    <property type="molecule type" value="Genomic_DNA"/>
</dbReference>
<dbReference type="RefSeq" id="WP_126782872.1">
    <property type="nucleotide sequence ID" value="NZ_PIQC01000008.1"/>
</dbReference>
<dbReference type="InterPro" id="IPR050491">
    <property type="entry name" value="AmpC-like"/>
</dbReference>
<organism evidence="2 3">
    <name type="scientific">Idiomarina ramblicola</name>
    <dbReference type="NCBI Taxonomy" id="263724"/>
    <lineage>
        <taxon>Bacteria</taxon>
        <taxon>Pseudomonadati</taxon>
        <taxon>Pseudomonadota</taxon>
        <taxon>Gammaproteobacteria</taxon>
        <taxon>Alteromonadales</taxon>
        <taxon>Idiomarinaceae</taxon>
        <taxon>Idiomarina</taxon>
    </lineage>
</organism>
<evidence type="ECO:0000259" key="1">
    <source>
        <dbReference type="Pfam" id="PF00144"/>
    </source>
</evidence>
<dbReference type="InterPro" id="IPR012338">
    <property type="entry name" value="Beta-lactam/transpept-like"/>
</dbReference>
<keyword evidence="3" id="KW-1185">Reference proteome</keyword>
<evidence type="ECO:0000313" key="2">
    <source>
        <dbReference type="EMBL" id="RUO67045.1"/>
    </source>
</evidence>
<protein>
    <recommendedName>
        <fullName evidence="1">Beta-lactamase-related domain-containing protein</fullName>
    </recommendedName>
</protein>
<dbReference type="Gene3D" id="3.40.710.10">
    <property type="entry name" value="DD-peptidase/beta-lactamase superfamily"/>
    <property type="match status" value="1"/>
</dbReference>
<dbReference type="PANTHER" id="PTHR46825">
    <property type="entry name" value="D-ALANYL-D-ALANINE-CARBOXYPEPTIDASE/ENDOPEPTIDASE AMPH"/>
    <property type="match status" value="1"/>
</dbReference>
<feature type="domain" description="Beta-lactamase-related" evidence="1">
    <location>
        <begin position="237"/>
        <end position="522"/>
    </location>
</feature>